<dbReference type="Gene3D" id="3.30.70.100">
    <property type="match status" value="1"/>
</dbReference>
<dbReference type="EC" id="1.14.-.-" evidence="3"/>
<dbReference type="InterPro" id="IPR011008">
    <property type="entry name" value="Dimeric_a/b-barrel"/>
</dbReference>
<dbReference type="PROSITE" id="PS51725">
    <property type="entry name" value="ABM"/>
    <property type="match status" value="1"/>
</dbReference>
<evidence type="ECO:0000259" key="2">
    <source>
        <dbReference type="PROSITE" id="PS51725"/>
    </source>
</evidence>
<protein>
    <submittedName>
        <fullName evidence="3">Antibiotic biosynthesis monooxygenase family protein</fullName>
        <ecNumber evidence="3">1.14.-.-</ecNumber>
    </submittedName>
</protein>
<reference evidence="4" key="1">
    <citation type="journal article" date="2019" name="Int. J. Syst. Evol. Microbiol.">
        <title>The Global Catalogue of Microorganisms (GCM) 10K type strain sequencing project: providing services to taxonomists for standard genome sequencing and annotation.</title>
        <authorList>
            <consortium name="The Broad Institute Genomics Platform"/>
            <consortium name="The Broad Institute Genome Sequencing Center for Infectious Disease"/>
            <person name="Wu L."/>
            <person name="Ma J."/>
        </authorList>
    </citation>
    <scope>NUCLEOTIDE SEQUENCE [LARGE SCALE GENOMIC DNA]</scope>
    <source>
        <strain evidence="4">CCUG 58938</strain>
    </source>
</reference>
<dbReference type="GO" id="GO:0004497">
    <property type="term" value="F:monooxygenase activity"/>
    <property type="evidence" value="ECO:0007669"/>
    <property type="project" value="UniProtKB-KW"/>
</dbReference>
<dbReference type="SUPFAM" id="SSF54909">
    <property type="entry name" value="Dimeric alpha+beta barrel"/>
    <property type="match status" value="1"/>
</dbReference>
<name>A0ABW3JZK7_9BACT</name>
<dbReference type="Pfam" id="PF03992">
    <property type="entry name" value="ABM"/>
    <property type="match status" value="1"/>
</dbReference>
<proteinExistence type="predicted"/>
<evidence type="ECO:0000313" key="3">
    <source>
        <dbReference type="EMBL" id="MFD0999155.1"/>
    </source>
</evidence>
<dbReference type="Proteomes" id="UP001597112">
    <property type="component" value="Unassembled WGS sequence"/>
</dbReference>
<sequence length="131" mass="15337">MKILYALVWSIVSCTAFAQTQTTMNKDQSYSTEIIRYKISAEQQADFEAAYTKAGEFLKASPYCLSYEILHGVEEPQHYIIRIHWTSVDDHLQKFRSSAEFKSFFALVRPFYTNIEEMKHYTNTGIVWTKN</sequence>
<feature type="signal peptide" evidence="1">
    <location>
        <begin position="1"/>
        <end position="18"/>
    </location>
</feature>
<keyword evidence="1" id="KW-0732">Signal</keyword>
<keyword evidence="3" id="KW-0503">Monooxygenase</keyword>
<organism evidence="3 4">
    <name type="scientific">Ohtaekwangia kribbensis</name>
    <dbReference type="NCBI Taxonomy" id="688913"/>
    <lineage>
        <taxon>Bacteria</taxon>
        <taxon>Pseudomonadati</taxon>
        <taxon>Bacteroidota</taxon>
        <taxon>Cytophagia</taxon>
        <taxon>Cytophagales</taxon>
        <taxon>Fulvivirgaceae</taxon>
        <taxon>Ohtaekwangia</taxon>
    </lineage>
</organism>
<evidence type="ECO:0000313" key="4">
    <source>
        <dbReference type="Proteomes" id="UP001597112"/>
    </source>
</evidence>
<dbReference type="EMBL" id="JBHTKA010000001">
    <property type="protein sequence ID" value="MFD0999155.1"/>
    <property type="molecule type" value="Genomic_DNA"/>
</dbReference>
<feature type="chain" id="PRO_5045497345" evidence="1">
    <location>
        <begin position="19"/>
        <end position="131"/>
    </location>
</feature>
<gene>
    <name evidence="3" type="ORF">ACFQ21_07545</name>
</gene>
<keyword evidence="4" id="KW-1185">Reference proteome</keyword>
<accession>A0ABW3JZK7</accession>
<dbReference type="RefSeq" id="WP_377577099.1">
    <property type="nucleotide sequence ID" value="NZ_JBHTKA010000001.1"/>
</dbReference>
<dbReference type="InterPro" id="IPR007138">
    <property type="entry name" value="ABM_dom"/>
</dbReference>
<feature type="domain" description="ABM" evidence="2">
    <location>
        <begin position="31"/>
        <end position="122"/>
    </location>
</feature>
<keyword evidence="3" id="KW-0560">Oxidoreductase</keyword>
<comment type="caution">
    <text evidence="3">The sequence shown here is derived from an EMBL/GenBank/DDBJ whole genome shotgun (WGS) entry which is preliminary data.</text>
</comment>
<evidence type="ECO:0000256" key="1">
    <source>
        <dbReference type="SAM" id="SignalP"/>
    </source>
</evidence>